<dbReference type="Pfam" id="PF00849">
    <property type="entry name" value="PseudoU_synth_2"/>
    <property type="match status" value="1"/>
</dbReference>
<dbReference type="InterPro" id="IPR020103">
    <property type="entry name" value="PsdUridine_synth_cat_dom_sf"/>
</dbReference>
<dbReference type="GO" id="GO:0009982">
    <property type="term" value="F:pseudouridine synthase activity"/>
    <property type="evidence" value="ECO:0000318"/>
    <property type="project" value="GO_Central"/>
</dbReference>
<name>F0ZYA5_DICPU</name>
<dbReference type="GO" id="GO:0003723">
    <property type="term" value="F:RNA binding"/>
    <property type="evidence" value="ECO:0007669"/>
    <property type="project" value="InterPro"/>
</dbReference>
<dbReference type="SUPFAM" id="SSF55120">
    <property type="entry name" value="Pseudouridine synthase"/>
    <property type="match status" value="1"/>
</dbReference>
<protein>
    <recommendedName>
        <fullName evidence="1">Pseudouridine synthase RsuA/RluA-like domain-containing protein</fullName>
    </recommendedName>
</protein>
<organism evidence="2 3">
    <name type="scientific">Dictyostelium purpureum</name>
    <name type="common">Slime mold</name>
    <dbReference type="NCBI Taxonomy" id="5786"/>
    <lineage>
        <taxon>Eukaryota</taxon>
        <taxon>Amoebozoa</taxon>
        <taxon>Evosea</taxon>
        <taxon>Eumycetozoa</taxon>
        <taxon>Dictyostelia</taxon>
        <taxon>Dictyosteliales</taxon>
        <taxon>Dictyosteliaceae</taxon>
        <taxon>Dictyostelium</taxon>
    </lineage>
</organism>
<dbReference type="Gene3D" id="3.30.2350.10">
    <property type="entry name" value="Pseudouridine synthase"/>
    <property type="match status" value="1"/>
</dbReference>
<dbReference type="STRING" id="5786.F0ZYA5"/>
<dbReference type="KEGG" id="dpp:DICPUDRAFT_83013"/>
<dbReference type="GeneID" id="10508122"/>
<dbReference type="CDD" id="cd02869">
    <property type="entry name" value="PseudoU_synth_RluA_like"/>
    <property type="match status" value="1"/>
</dbReference>
<feature type="domain" description="Pseudouridine synthase RsuA/RluA-like" evidence="1">
    <location>
        <begin position="113"/>
        <end position="305"/>
    </location>
</feature>
<accession>F0ZYA5</accession>
<proteinExistence type="predicted"/>
<dbReference type="EMBL" id="GL871279">
    <property type="protein sequence ID" value="EGC31072.1"/>
    <property type="molecule type" value="Genomic_DNA"/>
</dbReference>
<reference evidence="3" key="1">
    <citation type="journal article" date="2011" name="Genome Biol.">
        <title>Comparative genomics of the social amoebae Dictyostelium discoideum and Dictyostelium purpureum.</title>
        <authorList>
            <consortium name="US DOE Joint Genome Institute (JGI-PGF)"/>
            <person name="Sucgang R."/>
            <person name="Kuo A."/>
            <person name="Tian X."/>
            <person name="Salerno W."/>
            <person name="Parikh A."/>
            <person name="Feasley C.L."/>
            <person name="Dalin E."/>
            <person name="Tu H."/>
            <person name="Huang E."/>
            <person name="Barry K."/>
            <person name="Lindquist E."/>
            <person name="Shapiro H."/>
            <person name="Bruce D."/>
            <person name="Schmutz J."/>
            <person name="Salamov A."/>
            <person name="Fey P."/>
            <person name="Gaudet P."/>
            <person name="Anjard C."/>
            <person name="Babu M.M."/>
            <person name="Basu S."/>
            <person name="Bushmanova Y."/>
            <person name="van der Wel H."/>
            <person name="Katoh-Kurasawa M."/>
            <person name="Dinh C."/>
            <person name="Coutinho P.M."/>
            <person name="Saito T."/>
            <person name="Elias M."/>
            <person name="Schaap P."/>
            <person name="Kay R.R."/>
            <person name="Henrissat B."/>
            <person name="Eichinger L."/>
            <person name="Rivero F."/>
            <person name="Putnam N.H."/>
            <person name="West C.M."/>
            <person name="Loomis W.F."/>
            <person name="Chisholm R.L."/>
            <person name="Shaulsky G."/>
            <person name="Strassmann J.E."/>
            <person name="Queller D.C."/>
            <person name="Kuspa A."/>
            <person name="Grigoriev I.V."/>
        </authorList>
    </citation>
    <scope>NUCLEOTIDE SEQUENCE [LARGE SCALE GENOMIC DNA]</scope>
    <source>
        <strain evidence="3">QSDP1</strain>
    </source>
</reference>
<dbReference type="PANTHER" id="PTHR21600">
    <property type="entry name" value="MITOCHONDRIAL RNA PSEUDOURIDINE SYNTHASE"/>
    <property type="match status" value="1"/>
</dbReference>
<dbReference type="PANTHER" id="PTHR21600:SF52">
    <property type="entry name" value="PSEUDOURIDINE SYNTHASE RSUA_RLUA-LIKE DOMAIN-CONTAINING PROTEIN"/>
    <property type="match status" value="1"/>
</dbReference>
<evidence type="ECO:0000313" key="3">
    <source>
        <dbReference type="Proteomes" id="UP000001064"/>
    </source>
</evidence>
<dbReference type="AlphaFoldDB" id="F0ZYA5"/>
<dbReference type="OMA" id="IFENQYF"/>
<keyword evidence="3" id="KW-1185">Reference proteome</keyword>
<dbReference type="Proteomes" id="UP000001064">
    <property type="component" value="Unassembled WGS sequence"/>
</dbReference>
<dbReference type="GO" id="GO:0000455">
    <property type="term" value="P:enzyme-directed rRNA pseudouridine synthesis"/>
    <property type="evidence" value="ECO:0000318"/>
    <property type="project" value="GO_Central"/>
</dbReference>
<evidence type="ECO:0000259" key="1">
    <source>
        <dbReference type="Pfam" id="PF00849"/>
    </source>
</evidence>
<sequence>MNKCNSIIKYIRVAQATYIRANGNSTVLSTVMNHFDNKPSEEYIQNLIESGCIYYRQPLSECKTTPPNPNRIFTNIDLAKDSILKVFFYPRPYSMEHVRCEDPSKYIIFENQYFLIVDKPHGLDVGPIVDNYHGNITAIIGDYIEKRDNRKHKLYNPHRIDGPTRGLIVIIKDPDFLKKFNKMIIKNEVSKIYKAFLPKSSNQNIINPGLYRHYMSPDNVLPKVMVNEKLEKYHECLLQVLNVEEKEISIPIDIDEVSLDLLQTPINFEQVGKGDYRKQMKSIPFYVVDINLITGRTHQIRAQFSKMGYPLLGDRLYGGKKILDLDQQNSYSGNKNYRKMNQDLGKMIGLVSHQLSFKCPITGVDYCFTIKENSYNVNKLKL</sequence>
<evidence type="ECO:0000313" key="2">
    <source>
        <dbReference type="EMBL" id="EGC31072.1"/>
    </source>
</evidence>
<dbReference type="InterPro" id="IPR006145">
    <property type="entry name" value="PsdUridine_synth_RsuA/RluA"/>
</dbReference>
<dbReference type="eggNOG" id="KOG1919">
    <property type="taxonomic scope" value="Eukaryota"/>
</dbReference>
<dbReference type="RefSeq" id="XP_003292398.1">
    <property type="nucleotide sequence ID" value="XM_003292350.1"/>
</dbReference>
<dbReference type="InterPro" id="IPR050188">
    <property type="entry name" value="RluA_PseudoU_synthase"/>
</dbReference>
<gene>
    <name evidence="2" type="ORF">DICPUDRAFT_83013</name>
</gene>
<dbReference type="OrthoDB" id="424794at2759"/>
<dbReference type="VEuPathDB" id="AmoebaDB:DICPUDRAFT_83013"/>
<dbReference type="InParanoid" id="F0ZYA5"/>